<feature type="compositionally biased region" description="Polar residues" evidence="3">
    <location>
        <begin position="171"/>
        <end position="181"/>
    </location>
</feature>
<dbReference type="GO" id="GO:0006285">
    <property type="term" value="P:base-excision repair, AP site formation"/>
    <property type="evidence" value="ECO:0007669"/>
    <property type="project" value="UniProtKB-ARBA"/>
</dbReference>
<dbReference type="AlphaFoldDB" id="A0AAV9QEP7"/>
<keyword evidence="6" id="KW-1185">Reference proteome</keyword>
<dbReference type="Proteomes" id="UP001345827">
    <property type="component" value="Unassembled WGS sequence"/>
</dbReference>
<evidence type="ECO:0000256" key="2">
    <source>
        <dbReference type="ARBA" id="ARBA00023242"/>
    </source>
</evidence>
<dbReference type="SUPFAM" id="SSF48150">
    <property type="entry name" value="DNA-glycosylase"/>
    <property type="match status" value="1"/>
</dbReference>
<dbReference type="Gene3D" id="1.10.340.30">
    <property type="entry name" value="Hypothetical protein, domain 2"/>
    <property type="match status" value="1"/>
</dbReference>
<feature type="region of interest" description="Disordered" evidence="3">
    <location>
        <begin position="170"/>
        <end position="205"/>
    </location>
</feature>
<evidence type="ECO:0000256" key="3">
    <source>
        <dbReference type="SAM" id="MobiDB-lite"/>
    </source>
</evidence>
<sequence length="483" mass="53567">MSDAIAMAMASATSMTSSAAREPRPPLPAQDAFLSPPTSPFPERSLPTVSVGDPGMVADDEAPSPTPPARKGRKRAVNKRRKVTYVSRHFAELESKEEQSNDGQPAGHASQAFTNVAVVKGEEVETSMLASPPATPARPRPRIYYGVNIDDDLSSDSDLTDVPDDIGPDPFTTSFSASPSKVQAVKIKSTKTRRPTKSPYFPHPHKHRPTFLSTLPFPPLSHKTFGLMQERLAHDPFRLLIATIFLNKTPGERAMPIFYQLMSRYPTPLDLANAEVSDITSIIYGLGFQNQRARKCVAMAKVWIESPPELGKRYKKLHYPIKGDGKDVGTGEVTDDGDGRVAWEISHLPGLGPYSHDSWRMFCRDKLRGVATSWNGEGAEDSGNFEPEWKRVVPLDKELRAWLTWMWLKEGWVWNKETGQRTKASDELMTTAKGGGIVVEEKDANHLIVKKVEEEQVADLQVKRKIERTAGDFLPDTPIKKGT</sequence>
<comment type="caution">
    <text evidence="5">The sequence shown here is derived from an EMBL/GenBank/DDBJ whole genome shotgun (WGS) entry which is preliminary data.</text>
</comment>
<dbReference type="EMBL" id="JAXLQG010000003">
    <property type="protein sequence ID" value="KAK5542111.1"/>
    <property type="molecule type" value="Genomic_DNA"/>
</dbReference>
<keyword evidence="2" id="KW-0539">Nucleus</keyword>
<dbReference type="PANTHER" id="PTHR15074">
    <property type="entry name" value="METHYL-CPG-BINDING PROTEIN"/>
    <property type="match status" value="1"/>
</dbReference>
<feature type="compositionally biased region" description="Low complexity" evidence="3">
    <location>
        <begin position="1"/>
        <end position="20"/>
    </location>
</feature>
<feature type="region of interest" description="Disordered" evidence="3">
    <location>
        <begin position="1"/>
        <end position="82"/>
    </location>
</feature>
<evidence type="ECO:0000313" key="6">
    <source>
        <dbReference type="Proteomes" id="UP001345827"/>
    </source>
</evidence>
<protein>
    <recommendedName>
        <fullName evidence="4">HhH-GPD domain-containing protein</fullName>
    </recommendedName>
</protein>
<reference evidence="5 6" key="1">
    <citation type="submission" date="2023-06" db="EMBL/GenBank/DDBJ databases">
        <title>Black Yeasts Isolated from many extreme environments.</title>
        <authorList>
            <person name="Coleine C."/>
            <person name="Stajich J.E."/>
            <person name="Selbmann L."/>
        </authorList>
    </citation>
    <scope>NUCLEOTIDE SEQUENCE [LARGE SCALE GENOMIC DNA]</scope>
    <source>
        <strain evidence="5 6">CCFEE 5887</strain>
    </source>
</reference>
<dbReference type="GO" id="GO:0003824">
    <property type="term" value="F:catalytic activity"/>
    <property type="evidence" value="ECO:0007669"/>
    <property type="project" value="InterPro"/>
</dbReference>
<evidence type="ECO:0000313" key="5">
    <source>
        <dbReference type="EMBL" id="KAK5542111.1"/>
    </source>
</evidence>
<dbReference type="InterPro" id="IPR003265">
    <property type="entry name" value="HhH-GPD_domain"/>
</dbReference>
<dbReference type="Pfam" id="PF00730">
    <property type="entry name" value="HhH-GPD"/>
    <property type="match status" value="1"/>
</dbReference>
<dbReference type="GO" id="GO:0003677">
    <property type="term" value="F:DNA binding"/>
    <property type="evidence" value="ECO:0007669"/>
    <property type="project" value="InterPro"/>
</dbReference>
<dbReference type="PANTHER" id="PTHR15074:SF0">
    <property type="entry name" value="METHYL-CPG-BINDING DOMAIN PROTEIN 4-LIKE PROTEIN"/>
    <property type="match status" value="1"/>
</dbReference>
<dbReference type="GO" id="GO:0005634">
    <property type="term" value="C:nucleus"/>
    <property type="evidence" value="ECO:0007669"/>
    <property type="project" value="UniProtKB-SubCell"/>
</dbReference>
<dbReference type="InterPro" id="IPR011257">
    <property type="entry name" value="DNA_glycosylase"/>
</dbReference>
<name>A0AAV9QEP7_9PEZI</name>
<feature type="compositionally biased region" description="Basic residues" evidence="3">
    <location>
        <begin position="70"/>
        <end position="82"/>
    </location>
</feature>
<organism evidence="5 6">
    <name type="scientific">Vermiconidia calcicola</name>
    <dbReference type="NCBI Taxonomy" id="1690605"/>
    <lineage>
        <taxon>Eukaryota</taxon>
        <taxon>Fungi</taxon>
        <taxon>Dikarya</taxon>
        <taxon>Ascomycota</taxon>
        <taxon>Pezizomycotina</taxon>
        <taxon>Dothideomycetes</taxon>
        <taxon>Dothideomycetidae</taxon>
        <taxon>Mycosphaerellales</taxon>
        <taxon>Extremaceae</taxon>
        <taxon>Vermiconidia</taxon>
    </lineage>
</organism>
<accession>A0AAV9QEP7</accession>
<dbReference type="SMART" id="SM00478">
    <property type="entry name" value="ENDO3c"/>
    <property type="match status" value="1"/>
</dbReference>
<evidence type="ECO:0000259" key="4">
    <source>
        <dbReference type="SMART" id="SM00478"/>
    </source>
</evidence>
<gene>
    <name evidence="5" type="ORF">LTR25_001996</name>
</gene>
<dbReference type="InterPro" id="IPR045138">
    <property type="entry name" value="MeCP2/MBD4"/>
</dbReference>
<evidence type="ECO:0000256" key="1">
    <source>
        <dbReference type="ARBA" id="ARBA00004123"/>
    </source>
</evidence>
<proteinExistence type="predicted"/>
<comment type="subcellular location">
    <subcellularLocation>
        <location evidence="1">Nucleus</location>
    </subcellularLocation>
</comment>
<feature type="domain" description="HhH-GPD" evidence="4">
    <location>
        <begin position="245"/>
        <end position="411"/>
    </location>
</feature>